<accession>A0A848F9R2</accession>
<reference evidence="2 3" key="1">
    <citation type="submission" date="2020-04" db="EMBL/GenBank/DDBJ databases">
        <title>Azohydromonas sp. isolated from soil.</title>
        <authorList>
            <person name="Dahal R.H."/>
        </authorList>
    </citation>
    <scope>NUCLEOTIDE SEQUENCE [LARGE SCALE GENOMIC DNA]</scope>
    <source>
        <strain evidence="2 3">G-1-1-14</strain>
    </source>
</reference>
<comment type="caution">
    <text evidence="2">The sequence shown here is derived from an EMBL/GenBank/DDBJ whole genome shotgun (WGS) entry which is preliminary data.</text>
</comment>
<keyword evidence="3" id="KW-1185">Reference proteome</keyword>
<name>A0A848F9R2_9BURK</name>
<feature type="chain" id="PRO_5032546308" evidence="1">
    <location>
        <begin position="18"/>
        <end position="359"/>
    </location>
</feature>
<gene>
    <name evidence="2" type="ORF">HHL10_08275</name>
</gene>
<protein>
    <submittedName>
        <fullName evidence="2">Uncharacterized protein</fullName>
    </submittedName>
</protein>
<feature type="signal peptide" evidence="1">
    <location>
        <begin position="1"/>
        <end position="17"/>
    </location>
</feature>
<organism evidence="2 3">
    <name type="scientific">Azohydromonas caseinilytica</name>
    <dbReference type="NCBI Taxonomy" id="2728836"/>
    <lineage>
        <taxon>Bacteria</taxon>
        <taxon>Pseudomonadati</taxon>
        <taxon>Pseudomonadota</taxon>
        <taxon>Betaproteobacteria</taxon>
        <taxon>Burkholderiales</taxon>
        <taxon>Sphaerotilaceae</taxon>
        <taxon>Azohydromonas</taxon>
    </lineage>
</organism>
<dbReference type="RefSeq" id="WP_169159873.1">
    <property type="nucleotide sequence ID" value="NZ_JABBFW010000004.1"/>
</dbReference>
<keyword evidence="1" id="KW-0732">Signal</keyword>
<dbReference type="Proteomes" id="UP000574067">
    <property type="component" value="Unassembled WGS sequence"/>
</dbReference>
<dbReference type="EMBL" id="JABBFW010000004">
    <property type="protein sequence ID" value="NML14970.1"/>
    <property type="molecule type" value="Genomic_DNA"/>
</dbReference>
<evidence type="ECO:0000256" key="1">
    <source>
        <dbReference type="SAM" id="SignalP"/>
    </source>
</evidence>
<evidence type="ECO:0000313" key="2">
    <source>
        <dbReference type="EMBL" id="NML14970.1"/>
    </source>
</evidence>
<sequence length="359" mass="39463">MLLPLVPLGLAWTCAQAAAEAEPAWQLQVRTDHHSDVLTLDEVDDEAYERARARGRQNLVYVEDEVRLGRSFGGWHLALVGRSSATLVINRDAVEAVAQIAGRPAEGDRRWQTSARLRGFNGAGVELGHSLALGGPWRLGWSAQALALGRLQHRDISGPVRYDAARDSFDFDLRLHTAYDQLDFPFQRSFAARGAGLLFGAELGWQGEGVAVALSVRDLGWLRWKGLPQEEAQLSSSAQQRDADGFLVYKPLIQGRNSQPTYTTHWRARWALRGTWQARPDTLLSASVQTLPGFDGVLPAVGLQQRWSGGVTTGLGWRFHERRALASVGWKGWQLEAGADARGASQHSRVIGLSYGMAL</sequence>
<proteinExistence type="predicted"/>
<dbReference type="AlphaFoldDB" id="A0A848F9R2"/>
<evidence type="ECO:0000313" key="3">
    <source>
        <dbReference type="Proteomes" id="UP000574067"/>
    </source>
</evidence>